<evidence type="ECO:0000256" key="10">
    <source>
        <dbReference type="ARBA" id="ARBA00023180"/>
    </source>
</evidence>
<dbReference type="GO" id="GO:0046872">
    <property type="term" value="F:metal ion binding"/>
    <property type="evidence" value="ECO:0007669"/>
    <property type="project" value="UniProtKB-KW"/>
</dbReference>
<name>A0A7M5X0J8_9CNID</name>
<feature type="domain" description="Ionotropic glutamate receptor C-terminal" evidence="15">
    <location>
        <begin position="196"/>
        <end position="425"/>
    </location>
</feature>
<dbReference type="SUPFAM" id="SSF53850">
    <property type="entry name" value="Periplasmic binding protein-like II"/>
    <property type="match status" value="1"/>
</dbReference>
<evidence type="ECO:0000256" key="4">
    <source>
        <dbReference type="ARBA" id="ARBA00022723"/>
    </source>
</evidence>
<evidence type="ECO:0000313" key="18">
    <source>
        <dbReference type="Proteomes" id="UP000594262"/>
    </source>
</evidence>
<reference evidence="17" key="1">
    <citation type="submission" date="2021-01" db="UniProtKB">
        <authorList>
            <consortium name="EnsemblMetazoa"/>
        </authorList>
    </citation>
    <scope>IDENTIFICATION</scope>
</reference>
<evidence type="ECO:0000256" key="13">
    <source>
        <dbReference type="SAM" id="Phobius"/>
    </source>
</evidence>
<keyword evidence="5" id="KW-0862">Zinc</keyword>
<evidence type="ECO:0000256" key="8">
    <source>
        <dbReference type="ARBA" id="ARBA00023136"/>
    </source>
</evidence>
<dbReference type="InterPro" id="IPR001320">
    <property type="entry name" value="Iontro_rcpt_C"/>
</dbReference>
<feature type="signal peptide" evidence="14">
    <location>
        <begin position="1"/>
        <end position="19"/>
    </location>
</feature>
<dbReference type="Gene3D" id="3.40.190.10">
    <property type="entry name" value="Periplasmic binding protein-like II"/>
    <property type="match status" value="1"/>
</dbReference>
<keyword evidence="10" id="KW-0325">Glycoprotein</keyword>
<feature type="transmembrane region" description="Helical" evidence="13">
    <location>
        <begin position="387"/>
        <end position="405"/>
    </location>
</feature>
<dbReference type="PANTHER" id="PTHR18966">
    <property type="entry name" value="IONOTROPIC GLUTAMATE RECEPTOR"/>
    <property type="match status" value="1"/>
</dbReference>
<dbReference type="GO" id="GO:0015276">
    <property type="term" value="F:ligand-gated monoatomic ion channel activity"/>
    <property type="evidence" value="ECO:0007669"/>
    <property type="project" value="InterPro"/>
</dbReference>
<evidence type="ECO:0000313" key="17">
    <source>
        <dbReference type="EnsemblMetazoa" id="CLYHEMP015853.2"/>
    </source>
</evidence>
<dbReference type="GO" id="GO:0016020">
    <property type="term" value="C:membrane"/>
    <property type="evidence" value="ECO:0007669"/>
    <property type="project" value="UniProtKB-SubCell"/>
</dbReference>
<keyword evidence="3 13" id="KW-0812">Transmembrane</keyword>
<feature type="domain" description="Ionotropic glutamate receptor L-glutamate and glycine-binding" evidence="16">
    <location>
        <begin position="211"/>
        <end position="270"/>
    </location>
</feature>
<evidence type="ECO:0000256" key="7">
    <source>
        <dbReference type="ARBA" id="ARBA00023065"/>
    </source>
</evidence>
<dbReference type="EnsemblMetazoa" id="CLYHEMT015853.2">
    <property type="protein sequence ID" value="CLYHEMP015853.2"/>
    <property type="gene ID" value="CLYHEMG015853"/>
</dbReference>
<dbReference type="SMART" id="SM00918">
    <property type="entry name" value="Lig_chan-Glu_bd"/>
    <property type="match status" value="1"/>
</dbReference>
<evidence type="ECO:0000256" key="12">
    <source>
        <dbReference type="ARBA" id="ARBA00023303"/>
    </source>
</evidence>
<sequence length="470" mass="53990">MAFMPINPLFLLFLGAVSFILVDHGITYQKKTLGSFAYGQNLTVGITEKDNESLIETIIDRISMKNEAVITYGLCQDQKAFYFLYLNKTKPYKCRQLSFFDRSINENIYPQEISAAIQEVTIILLPELLEIFLKELSRTKMNHSNHQLTTKNMIHYNKPTKMSAVEGNGRKLTIRAVSIFYEAYLYETPRINKSSTYFCGDAKECDIPVKNMNGKTIYWRKGCCAGMVIDMFEKIRERLDFEYTLYLVEDNKWGSIENGTWNGMIKDLIDNKADIALNVMTFIEKRHEIVDFSYHFIESSYGIIRVKQRREIFPSWQFLSPLSFSLSMAIFISTLLSLLSISSFENLTAFVYTKRYVLFQESMAYIYGLTFQRDMGGTNPRMWSGRLAALGYASAMTIIMSIYTARITANSIGQFVESDLKGFQDERVRLKGSCFYCLEASGSDGVTNLADRRGCAEEFRQMDPACDLFV</sequence>
<evidence type="ECO:0000256" key="2">
    <source>
        <dbReference type="ARBA" id="ARBA00022448"/>
    </source>
</evidence>
<accession>A0A7M5X0J8</accession>
<keyword evidence="6 13" id="KW-1133">Transmembrane helix</keyword>
<protein>
    <submittedName>
        <fullName evidence="17">Uncharacterized protein</fullName>
    </submittedName>
</protein>
<dbReference type="Gene3D" id="1.10.287.70">
    <property type="match status" value="1"/>
</dbReference>
<keyword evidence="9" id="KW-0675">Receptor</keyword>
<keyword evidence="8 13" id="KW-0472">Membrane</keyword>
<keyword evidence="2" id="KW-0813">Transport</keyword>
<evidence type="ECO:0000256" key="3">
    <source>
        <dbReference type="ARBA" id="ARBA00022692"/>
    </source>
</evidence>
<evidence type="ECO:0000259" key="16">
    <source>
        <dbReference type="SMART" id="SM00918"/>
    </source>
</evidence>
<dbReference type="InterPro" id="IPR015683">
    <property type="entry name" value="Ionotropic_Glu_rcpt"/>
</dbReference>
<dbReference type="OrthoDB" id="5958792at2759"/>
<evidence type="ECO:0000256" key="11">
    <source>
        <dbReference type="ARBA" id="ARBA00023286"/>
    </source>
</evidence>
<dbReference type="AlphaFoldDB" id="A0A7M5X0J8"/>
<dbReference type="Proteomes" id="UP000594262">
    <property type="component" value="Unplaced"/>
</dbReference>
<keyword evidence="12" id="KW-0407">Ion channel</keyword>
<keyword evidence="4" id="KW-0479">Metal-binding</keyword>
<organism evidence="17 18">
    <name type="scientific">Clytia hemisphaerica</name>
    <dbReference type="NCBI Taxonomy" id="252671"/>
    <lineage>
        <taxon>Eukaryota</taxon>
        <taxon>Metazoa</taxon>
        <taxon>Cnidaria</taxon>
        <taxon>Hydrozoa</taxon>
        <taxon>Hydroidolina</taxon>
        <taxon>Leptothecata</taxon>
        <taxon>Obeliida</taxon>
        <taxon>Clytiidae</taxon>
        <taxon>Clytia</taxon>
    </lineage>
</organism>
<evidence type="ECO:0000259" key="15">
    <source>
        <dbReference type="SMART" id="SM00079"/>
    </source>
</evidence>
<dbReference type="InterPro" id="IPR019594">
    <property type="entry name" value="Glu/Gly-bd"/>
</dbReference>
<evidence type="ECO:0000256" key="1">
    <source>
        <dbReference type="ARBA" id="ARBA00004141"/>
    </source>
</evidence>
<evidence type="ECO:0000256" key="14">
    <source>
        <dbReference type="SAM" id="SignalP"/>
    </source>
</evidence>
<comment type="subcellular location">
    <subcellularLocation>
        <location evidence="1">Membrane</location>
        <topology evidence="1">Multi-pass membrane protein</topology>
    </subcellularLocation>
</comment>
<feature type="transmembrane region" description="Helical" evidence="13">
    <location>
        <begin position="318"/>
        <end position="339"/>
    </location>
</feature>
<feature type="chain" id="PRO_5029825035" evidence="14">
    <location>
        <begin position="20"/>
        <end position="470"/>
    </location>
</feature>
<dbReference type="FunFam" id="3.40.190.10:FF:000009">
    <property type="entry name" value="Putative glutamate receptor ionotropic NMDA 2B"/>
    <property type="match status" value="1"/>
</dbReference>
<dbReference type="Pfam" id="PF10613">
    <property type="entry name" value="Lig_chan-Glu_bd"/>
    <property type="match status" value="1"/>
</dbReference>
<keyword evidence="7" id="KW-0406">Ion transport</keyword>
<keyword evidence="14" id="KW-0732">Signal</keyword>
<keyword evidence="18" id="KW-1185">Reference proteome</keyword>
<keyword evidence="11" id="KW-1071">Ligand-gated ion channel</keyword>
<evidence type="ECO:0000256" key="6">
    <source>
        <dbReference type="ARBA" id="ARBA00022989"/>
    </source>
</evidence>
<dbReference type="SMART" id="SM00079">
    <property type="entry name" value="PBPe"/>
    <property type="match status" value="1"/>
</dbReference>
<evidence type="ECO:0000256" key="5">
    <source>
        <dbReference type="ARBA" id="ARBA00022833"/>
    </source>
</evidence>
<evidence type="ECO:0000256" key="9">
    <source>
        <dbReference type="ARBA" id="ARBA00023170"/>
    </source>
</evidence>
<proteinExistence type="predicted"/>